<evidence type="ECO:0000256" key="8">
    <source>
        <dbReference type="ARBA" id="ARBA00022759"/>
    </source>
</evidence>
<gene>
    <name evidence="13" type="ORF">E8A74_28925</name>
</gene>
<dbReference type="InterPro" id="IPR002156">
    <property type="entry name" value="RNaseH_domain"/>
</dbReference>
<keyword evidence="14" id="KW-1185">Reference proteome</keyword>
<comment type="caution">
    <text evidence="13">The sequence shown here is derived from an EMBL/GenBank/DDBJ whole genome shotgun (WGS) entry which is preliminary data.</text>
</comment>
<feature type="region of interest" description="Disordered" evidence="11">
    <location>
        <begin position="65"/>
        <end position="110"/>
    </location>
</feature>
<dbReference type="PROSITE" id="PS50879">
    <property type="entry name" value="RNASE_H_1"/>
    <property type="match status" value="1"/>
</dbReference>
<dbReference type="GO" id="GO:0003676">
    <property type="term" value="F:nucleic acid binding"/>
    <property type="evidence" value="ECO:0007669"/>
    <property type="project" value="InterPro"/>
</dbReference>
<dbReference type="GO" id="GO:0046872">
    <property type="term" value="F:metal ion binding"/>
    <property type="evidence" value="ECO:0007669"/>
    <property type="project" value="UniProtKB-KW"/>
</dbReference>
<evidence type="ECO:0000313" key="14">
    <source>
        <dbReference type="Proteomes" id="UP000309215"/>
    </source>
</evidence>
<keyword evidence="9" id="KW-0378">Hydrolase</keyword>
<dbReference type="Proteomes" id="UP000309215">
    <property type="component" value="Unassembled WGS sequence"/>
</dbReference>
<comment type="subunit">
    <text evidence="4">Monomer.</text>
</comment>
<dbReference type="GO" id="GO:0043137">
    <property type="term" value="P:DNA replication, removal of RNA primer"/>
    <property type="evidence" value="ECO:0007669"/>
    <property type="project" value="TreeGrafter"/>
</dbReference>
<dbReference type="Gene3D" id="3.30.420.10">
    <property type="entry name" value="Ribonuclease H-like superfamily/Ribonuclease H"/>
    <property type="match status" value="1"/>
</dbReference>
<feature type="domain" description="RNase H type-1" evidence="12">
    <location>
        <begin position="110"/>
        <end position="239"/>
    </location>
</feature>
<evidence type="ECO:0000256" key="10">
    <source>
        <dbReference type="ARBA" id="ARBA00022842"/>
    </source>
</evidence>
<dbReference type="Pfam" id="PF00075">
    <property type="entry name" value="RNase_H"/>
    <property type="match status" value="1"/>
</dbReference>
<name>A0A4U1J4T3_9BACT</name>
<keyword evidence="8" id="KW-0255">Endonuclease</keyword>
<keyword evidence="6" id="KW-0540">Nuclease</keyword>
<dbReference type="EC" id="3.1.26.4" evidence="5"/>
<comment type="catalytic activity">
    <reaction evidence="1">
        <text>Endonucleolytic cleavage to 5'-phosphomonoester.</text>
        <dbReference type="EC" id="3.1.26.4"/>
    </reaction>
</comment>
<dbReference type="RefSeq" id="WP_136932327.1">
    <property type="nucleotide sequence ID" value="NZ_SSMQ01000035.1"/>
</dbReference>
<dbReference type="GO" id="GO:0004523">
    <property type="term" value="F:RNA-DNA hybrid ribonuclease activity"/>
    <property type="evidence" value="ECO:0007669"/>
    <property type="project" value="UniProtKB-EC"/>
</dbReference>
<evidence type="ECO:0000259" key="12">
    <source>
        <dbReference type="PROSITE" id="PS50879"/>
    </source>
</evidence>
<keyword evidence="7" id="KW-0479">Metal-binding</keyword>
<evidence type="ECO:0000256" key="1">
    <source>
        <dbReference type="ARBA" id="ARBA00000077"/>
    </source>
</evidence>
<evidence type="ECO:0000313" key="13">
    <source>
        <dbReference type="EMBL" id="TKD02204.1"/>
    </source>
</evidence>
<dbReference type="InterPro" id="IPR022892">
    <property type="entry name" value="RNaseHI"/>
</dbReference>
<evidence type="ECO:0000256" key="3">
    <source>
        <dbReference type="ARBA" id="ARBA00005300"/>
    </source>
</evidence>
<dbReference type="InterPro" id="IPR012337">
    <property type="entry name" value="RNaseH-like_sf"/>
</dbReference>
<evidence type="ECO:0000256" key="7">
    <source>
        <dbReference type="ARBA" id="ARBA00022723"/>
    </source>
</evidence>
<comment type="similarity">
    <text evidence="3">Belongs to the RNase H family.</text>
</comment>
<dbReference type="OrthoDB" id="7845843at2"/>
<reference evidence="13 14" key="1">
    <citation type="submission" date="2019-04" db="EMBL/GenBank/DDBJ databases">
        <authorList>
            <person name="Li Y."/>
            <person name="Wang J."/>
        </authorList>
    </citation>
    <scope>NUCLEOTIDE SEQUENCE [LARGE SCALE GENOMIC DNA]</scope>
    <source>
        <strain evidence="13 14">DSM 14668</strain>
    </source>
</reference>
<feature type="compositionally biased region" description="Basic and acidic residues" evidence="11">
    <location>
        <begin position="67"/>
        <end position="77"/>
    </location>
</feature>
<dbReference type="SUPFAM" id="SSF53098">
    <property type="entry name" value="Ribonuclease H-like"/>
    <property type="match status" value="1"/>
</dbReference>
<evidence type="ECO:0000256" key="4">
    <source>
        <dbReference type="ARBA" id="ARBA00011245"/>
    </source>
</evidence>
<accession>A0A4U1J4T3</accession>
<feature type="compositionally biased region" description="Basic and acidic residues" evidence="11">
    <location>
        <begin position="91"/>
        <end position="103"/>
    </location>
</feature>
<dbReference type="PANTHER" id="PTHR10642:SF26">
    <property type="entry name" value="RIBONUCLEASE H1"/>
    <property type="match status" value="1"/>
</dbReference>
<evidence type="ECO:0000256" key="11">
    <source>
        <dbReference type="SAM" id="MobiDB-lite"/>
    </source>
</evidence>
<evidence type="ECO:0000256" key="5">
    <source>
        <dbReference type="ARBA" id="ARBA00012180"/>
    </source>
</evidence>
<dbReference type="InterPro" id="IPR050092">
    <property type="entry name" value="RNase_H"/>
</dbReference>
<feature type="compositionally biased region" description="Low complexity" evidence="11">
    <location>
        <begin position="78"/>
        <end position="90"/>
    </location>
</feature>
<dbReference type="EMBL" id="SSMQ01000035">
    <property type="protein sequence ID" value="TKD02204.1"/>
    <property type="molecule type" value="Genomic_DNA"/>
</dbReference>
<sequence length="252" mass="26747">MPWVRALLRGQKVYAKADEAGRLVSDGGRVEIRYKPNDGRKYGAREDNLKVVPGELLPDDACGEAEAVEKKEGEAKGATKSAGTSRAKATTSEERKAAAKAAHDAAPPPAEGQVVAYADGACTGNPGPAGLGVLVEDGDRRIEISEYLGNGTNNIAELTAILRAVEAVADTGKSLLVRTDSQYAIGVLQKGWKAKANTDLVAEVKDALKRSKTRLEYVPGHSGVRGNERADTLAREAVRSRRTTRQASPKSE</sequence>
<evidence type="ECO:0000256" key="2">
    <source>
        <dbReference type="ARBA" id="ARBA00001946"/>
    </source>
</evidence>
<dbReference type="AlphaFoldDB" id="A0A4U1J4T3"/>
<dbReference type="PANTHER" id="PTHR10642">
    <property type="entry name" value="RIBONUCLEASE H1"/>
    <property type="match status" value="1"/>
</dbReference>
<comment type="cofactor">
    <cofactor evidence="2">
        <name>Mg(2+)</name>
        <dbReference type="ChEBI" id="CHEBI:18420"/>
    </cofactor>
</comment>
<organism evidence="13 14">
    <name type="scientific">Polyangium fumosum</name>
    <dbReference type="NCBI Taxonomy" id="889272"/>
    <lineage>
        <taxon>Bacteria</taxon>
        <taxon>Pseudomonadati</taxon>
        <taxon>Myxococcota</taxon>
        <taxon>Polyangia</taxon>
        <taxon>Polyangiales</taxon>
        <taxon>Polyangiaceae</taxon>
        <taxon>Polyangium</taxon>
    </lineage>
</organism>
<dbReference type="InterPro" id="IPR036397">
    <property type="entry name" value="RNaseH_sf"/>
</dbReference>
<evidence type="ECO:0000256" key="6">
    <source>
        <dbReference type="ARBA" id="ARBA00022722"/>
    </source>
</evidence>
<dbReference type="CDD" id="cd09278">
    <property type="entry name" value="RNase_HI_prokaryote_like"/>
    <property type="match status" value="1"/>
</dbReference>
<protein>
    <recommendedName>
        <fullName evidence="5">ribonuclease H</fullName>
        <ecNumber evidence="5">3.1.26.4</ecNumber>
    </recommendedName>
</protein>
<proteinExistence type="inferred from homology"/>
<evidence type="ECO:0000256" key="9">
    <source>
        <dbReference type="ARBA" id="ARBA00022801"/>
    </source>
</evidence>
<keyword evidence="10" id="KW-0460">Magnesium</keyword>